<dbReference type="InterPro" id="IPR045057">
    <property type="entry name" value="Gcn5-rel_NAT"/>
</dbReference>
<gene>
    <name evidence="3" type="ORF">ABID44_003090</name>
</gene>
<dbReference type="Proteomes" id="UP001549143">
    <property type="component" value="Unassembled WGS sequence"/>
</dbReference>
<dbReference type="PROSITE" id="PS51729">
    <property type="entry name" value="GNAT_YJDJ"/>
    <property type="match status" value="1"/>
</dbReference>
<dbReference type="PANTHER" id="PTHR31435">
    <property type="entry name" value="PROTEIN NATD1"/>
    <property type="match status" value="1"/>
</dbReference>
<sequence>METEIRNIEDNGRGRYVLAMPGGEEAYLTYVRGGPDHISIDYSFVPPSARGKGVGARLVAHAVEHARVKGARITPVCGYVAAEFRRHKEWTDVLAI</sequence>
<feature type="domain" description="N-acetyltransferase" evidence="2">
    <location>
        <begin position="8"/>
        <end position="95"/>
    </location>
</feature>
<dbReference type="RefSeq" id="WP_354152588.1">
    <property type="nucleotide sequence ID" value="NZ_JBEPMN010000014.1"/>
</dbReference>
<dbReference type="PANTHER" id="PTHR31435:SF9">
    <property type="entry name" value="PROTEIN NATD1"/>
    <property type="match status" value="1"/>
</dbReference>
<feature type="domain" description="N-acetyltransferase" evidence="1">
    <location>
        <begin position="1"/>
        <end position="96"/>
    </location>
</feature>
<dbReference type="EMBL" id="JBEPMN010000014">
    <property type="protein sequence ID" value="MET3662741.1"/>
    <property type="molecule type" value="Genomic_DNA"/>
</dbReference>
<proteinExistence type="predicted"/>
<evidence type="ECO:0000259" key="2">
    <source>
        <dbReference type="PROSITE" id="PS51729"/>
    </source>
</evidence>
<evidence type="ECO:0000313" key="4">
    <source>
        <dbReference type="Proteomes" id="UP001549143"/>
    </source>
</evidence>
<dbReference type="PROSITE" id="PS51186">
    <property type="entry name" value="GNAT"/>
    <property type="match status" value="1"/>
</dbReference>
<dbReference type="InterPro" id="IPR000182">
    <property type="entry name" value="GNAT_dom"/>
</dbReference>
<evidence type="ECO:0000313" key="3">
    <source>
        <dbReference type="EMBL" id="MET3662741.1"/>
    </source>
</evidence>
<organism evidence="3 4">
    <name type="scientific">Aquamicrobium ahrensii</name>
    <dbReference type="NCBI Taxonomy" id="469551"/>
    <lineage>
        <taxon>Bacteria</taxon>
        <taxon>Pseudomonadati</taxon>
        <taxon>Pseudomonadota</taxon>
        <taxon>Alphaproteobacteria</taxon>
        <taxon>Hyphomicrobiales</taxon>
        <taxon>Phyllobacteriaceae</taxon>
        <taxon>Aquamicrobium</taxon>
    </lineage>
</organism>
<dbReference type="Pfam" id="PF14542">
    <property type="entry name" value="Acetyltransf_CG"/>
    <property type="match status" value="1"/>
</dbReference>
<reference evidence="3 4" key="1">
    <citation type="submission" date="2024-06" db="EMBL/GenBank/DDBJ databases">
        <title>Genomic Encyclopedia of Type Strains, Phase IV (KMG-IV): sequencing the most valuable type-strain genomes for metagenomic binning, comparative biology and taxonomic classification.</title>
        <authorList>
            <person name="Goeker M."/>
        </authorList>
    </citation>
    <scope>NUCLEOTIDE SEQUENCE [LARGE SCALE GENOMIC DNA]</scope>
    <source>
        <strain evidence="3 4">DSM 19730</strain>
    </source>
</reference>
<dbReference type="CDD" id="cd04301">
    <property type="entry name" value="NAT_SF"/>
    <property type="match status" value="1"/>
</dbReference>
<protein>
    <submittedName>
        <fullName evidence="3">GNAT family acetyltransferase</fullName>
    </submittedName>
</protein>
<dbReference type="SUPFAM" id="SSF55729">
    <property type="entry name" value="Acyl-CoA N-acyltransferases (Nat)"/>
    <property type="match status" value="1"/>
</dbReference>
<name>A0ABV2KNS5_9HYPH</name>
<dbReference type="Gene3D" id="3.40.630.30">
    <property type="match status" value="1"/>
</dbReference>
<dbReference type="InterPro" id="IPR031165">
    <property type="entry name" value="GNAT_YJDJ"/>
</dbReference>
<dbReference type="InterPro" id="IPR016181">
    <property type="entry name" value="Acyl_CoA_acyltransferase"/>
</dbReference>
<comment type="caution">
    <text evidence="3">The sequence shown here is derived from an EMBL/GenBank/DDBJ whole genome shotgun (WGS) entry which is preliminary data.</text>
</comment>
<accession>A0ABV2KNS5</accession>
<keyword evidence="4" id="KW-1185">Reference proteome</keyword>
<evidence type="ECO:0000259" key="1">
    <source>
        <dbReference type="PROSITE" id="PS51186"/>
    </source>
</evidence>